<dbReference type="SUPFAM" id="SSF53474">
    <property type="entry name" value="alpha/beta-Hydrolases"/>
    <property type="match status" value="1"/>
</dbReference>
<reference evidence="2" key="1">
    <citation type="submission" date="2022-10" db="EMBL/GenBank/DDBJ databases">
        <title>The complete genomes of actinobacterial strains from the NBC collection.</title>
        <authorList>
            <person name="Joergensen T.S."/>
            <person name="Alvarez Arevalo M."/>
            <person name="Sterndorff E.B."/>
            <person name="Faurdal D."/>
            <person name="Vuksanovic O."/>
            <person name="Mourched A.-S."/>
            <person name="Charusanti P."/>
            <person name="Shaw S."/>
            <person name="Blin K."/>
            <person name="Weber T."/>
        </authorList>
    </citation>
    <scope>NUCLEOTIDE SEQUENCE</scope>
    <source>
        <strain evidence="2">NBC_00008</strain>
    </source>
</reference>
<gene>
    <name evidence="2" type="ORF">OG398_35670</name>
</gene>
<sequence length="271" mass="29076">MFLDTDGAKLHYEVRGSGPLLLVSQSGEGDADRSTDLVDRLVDRWTVVTYDRRGLSRSTLDDPGQRVTMTQHADDVHRLLAELTDEPALMLGCSMGAAIGLHLAVAHPEQLGVLVAHDPVTPSLLPAGQRERHAAELAHLQDVHRDGGLAAAFPEIARVLGIDPARQETEPGLTPMPLTPRRVANFGFFIERDFTAVIEAELDREALRATPVRIVPASGSTTASSVFVGQCAQSLAELVGREVVPFPGGHNGNTTHPRAFAARLRDALSGV</sequence>
<evidence type="ECO:0000313" key="2">
    <source>
        <dbReference type="EMBL" id="WTW73194.1"/>
    </source>
</evidence>
<dbReference type="PANTHER" id="PTHR43433">
    <property type="entry name" value="HYDROLASE, ALPHA/BETA FOLD FAMILY PROTEIN"/>
    <property type="match status" value="1"/>
</dbReference>
<dbReference type="InterPro" id="IPR029058">
    <property type="entry name" value="AB_hydrolase_fold"/>
</dbReference>
<accession>A0AAU2W3H6</accession>
<dbReference type="Pfam" id="PF00561">
    <property type="entry name" value="Abhydrolase_1"/>
    <property type="match status" value="1"/>
</dbReference>
<proteinExistence type="predicted"/>
<dbReference type="Gene3D" id="3.40.50.1820">
    <property type="entry name" value="alpha/beta hydrolase"/>
    <property type="match status" value="1"/>
</dbReference>
<keyword evidence="2" id="KW-0378">Hydrolase</keyword>
<evidence type="ECO:0000259" key="1">
    <source>
        <dbReference type="Pfam" id="PF00561"/>
    </source>
</evidence>
<dbReference type="EMBL" id="CP108313">
    <property type="protein sequence ID" value="WTW73194.1"/>
    <property type="molecule type" value="Genomic_DNA"/>
</dbReference>
<organism evidence="2">
    <name type="scientific">Streptomyces sp. NBC_00008</name>
    <dbReference type="NCBI Taxonomy" id="2903610"/>
    <lineage>
        <taxon>Bacteria</taxon>
        <taxon>Bacillati</taxon>
        <taxon>Actinomycetota</taxon>
        <taxon>Actinomycetes</taxon>
        <taxon>Kitasatosporales</taxon>
        <taxon>Streptomycetaceae</taxon>
        <taxon>Streptomyces</taxon>
    </lineage>
</organism>
<name>A0AAU2W3H6_9ACTN</name>
<dbReference type="InterPro" id="IPR000073">
    <property type="entry name" value="AB_hydrolase_1"/>
</dbReference>
<dbReference type="AlphaFoldDB" id="A0AAU2W3H6"/>
<feature type="domain" description="AB hydrolase-1" evidence="1">
    <location>
        <begin position="35"/>
        <end position="119"/>
    </location>
</feature>
<dbReference type="InterPro" id="IPR050471">
    <property type="entry name" value="AB_hydrolase"/>
</dbReference>
<dbReference type="GO" id="GO:0004806">
    <property type="term" value="F:triacylglycerol lipase activity"/>
    <property type="evidence" value="ECO:0007669"/>
    <property type="project" value="TreeGrafter"/>
</dbReference>
<dbReference type="PANTHER" id="PTHR43433:SF5">
    <property type="entry name" value="AB HYDROLASE-1 DOMAIN-CONTAINING PROTEIN"/>
    <property type="match status" value="1"/>
</dbReference>
<protein>
    <submittedName>
        <fullName evidence="2">Alpha/beta hydrolase</fullName>
    </submittedName>
</protein>
<dbReference type="GO" id="GO:0046503">
    <property type="term" value="P:glycerolipid catabolic process"/>
    <property type="evidence" value="ECO:0007669"/>
    <property type="project" value="TreeGrafter"/>
</dbReference>